<evidence type="ECO:0000313" key="1">
    <source>
        <dbReference type="EnsemblMetazoa" id="XP_030847421"/>
    </source>
</evidence>
<dbReference type="Proteomes" id="UP000007110">
    <property type="component" value="Unassembled WGS sequence"/>
</dbReference>
<sequence length="108" mass="11466">MFLAGTWSDANCATPIAVVCEKDADIPVASTEQPMTSSIRTEGPISTEAAVINAQPRTANGYMQRDPILTGYCLVGHVIKDIHSSSSIRCLASCIRLPSCSSMNVFSS</sequence>
<dbReference type="InParanoid" id="A0A7M7PD56"/>
<protein>
    <submittedName>
        <fullName evidence="1">Uncharacterized protein</fullName>
    </submittedName>
</protein>
<dbReference type="AlphaFoldDB" id="A0A7M7PD56"/>
<dbReference type="EnsemblMetazoa" id="XM_030991561">
    <property type="protein sequence ID" value="XP_030847421"/>
    <property type="gene ID" value="LOC115926632"/>
</dbReference>
<dbReference type="RefSeq" id="XP_030847421.1">
    <property type="nucleotide sequence ID" value="XM_030991561.1"/>
</dbReference>
<reference evidence="1" key="2">
    <citation type="submission" date="2021-01" db="UniProtKB">
        <authorList>
            <consortium name="EnsemblMetazoa"/>
        </authorList>
    </citation>
    <scope>IDENTIFICATION</scope>
</reference>
<reference evidence="2" key="1">
    <citation type="submission" date="2015-02" db="EMBL/GenBank/DDBJ databases">
        <title>Genome sequencing for Strongylocentrotus purpuratus.</title>
        <authorList>
            <person name="Murali S."/>
            <person name="Liu Y."/>
            <person name="Vee V."/>
            <person name="English A."/>
            <person name="Wang M."/>
            <person name="Skinner E."/>
            <person name="Han Y."/>
            <person name="Muzny D.M."/>
            <person name="Worley K.C."/>
            <person name="Gibbs R.A."/>
        </authorList>
    </citation>
    <scope>NUCLEOTIDE SEQUENCE</scope>
</reference>
<organism evidence="1 2">
    <name type="scientific">Strongylocentrotus purpuratus</name>
    <name type="common">Purple sea urchin</name>
    <dbReference type="NCBI Taxonomy" id="7668"/>
    <lineage>
        <taxon>Eukaryota</taxon>
        <taxon>Metazoa</taxon>
        <taxon>Echinodermata</taxon>
        <taxon>Eleutherozoa</taxon>
        <taxon>Echinozoa</taxon>
        <taxon>Echinoidea</taxon>
        <taxon>Euechinoidea</taxon>
        <taxon>Echinacea</taxon>
        <taxon>Camarodonta</taxon>
        <taxon>Echinidea</taxon>
        <taxon>Strongylocentrotidae</taxon>
        <taxon>Strongylocentrotus</taxon>
    </lineage>
</organism>
<evidence type="ECO:0000313" key="2">
    <source>
        <dbReference type="Proteomes" id="UP000007110"/>
    </source>
</evidence>
<accession>A0A7M7PD56</accession>
<name>A0A7M7PD56_STRPU</name>
<dbReference type="KEGG" id="spu:115926632"/>
<dbReference type="GeneID" id="115926632"/>
<proteinExistence type="predicted"/>
<keyword evidence="2" id="KW-1185">Reference proteome</keyword>